<dbReference type="InterPro" id="IPR037171">
    <property type="entry name" value="NagB/RpiA_transferase-like"/>
</dbReference>
<evidence type="ECO:0000313" key="6">
    <source>
        <dbReference type="Proteomes" id="UP000596427"/>
    </source>
</evidence>
<evidence type="ECO:0000259" key="3">
    <source>
        <dbReference type="Pfam" id="PF02550"/>
    </source>
</evidence>
<feature type="domain" description="Acetyl-CoA hydrolase/transferase C-terminal" evidence="4">
    <location>
        <begin position="273"/>
        <end position="423"/>
    </location>
</feature>
<dbReference type="SUPFAM" id="SSF100950">
    <property type="entry name" value="NagB/RpiA/CoA transferase-like"/>
    <property type="match status" value="2"/>
</dbReference>
<dbReference type="InterPro" id="IPR038460">
    <property type="entry name" value="AcetylCoA_hyd_C_sf"/>
</dbReference>
<name>A0A974PT51_9HYPH</name>
<dbReference type="GO" id="GO:0016787">
    <property type="term" value="F:hydrolase activity"/>
    <property type="evidence" value="ECO:0007669"/>
    <property type="project" value="UniProtKB-KW"/>
</dbReference>
<dbReference type="Gene3D" id="3.40.1080.20">
    <property type="entry name" value="Acetyl-CoA hydrolase/transferase C-terminal domain"/>
    <property type="match status" value="1"/>
</dbReference>
<gene>
    <name evidence="5" type="ORF">EZH22_10195</name>
</gene>
<evidence type="ECO:0000256" key="2">
    <source>
        <dbReference type="ARBA" id="ARBA00022679"/>
    </source>
</evidence>
<keyword evidence="2" id="KW-0808">Transferase</keyword>
<dbReference type="Gene3D" id="3.40.1080.10">
    <property type="entry name" value="Glutaconate Coenzyme A-transferase"/>
    <property type="match status" value="1"/>
</dbReference>
<sequence>MNKPDQFKRVDASGAGRWRSAADAVDLIESKSVVALGHLGAEPITLTKELWNHADRLRDVTLLSGMMVTGYGFLGIPDSPFRLKTWFMPGTLLSGSMRDVAAEYLPLNWTQTSRYLRSGIVDTAIVQVSDADADGYHSLGISVGQHRAMVDGARLVIAEVNSAMPRTCGDSLIHQSRIDILVRGDHDLLPFPNREPGEADFLIGRQAAELIPDGSWVQFGIGSIPGAMLKGLIDLGRRNLRILSQVTDPARELIEAGCCVEDGPKAVIGEVLGTRDLYAWSNANRDLCMADALATHSLESFAARERFVSVNSALEVDLLGQVNSEWLDGRQVGAIGGSMDFAAAAQIEGNRTIIAITSMTNKGKSRIVPMLGRGPVTVPRSLVQFVVTEFGTADLRNRTMHERALALTAISHPDHREELEKAAFALR</sequence>
<dbReference type="KEGG" id="xdi:EZH22_10195"/>
<accession>A0A974PT51</accession>
<comment type="similarity">
    <text evidence="1">Belongs to the acetyl-CoA hydrolase/transferase family.</text>
</comment>
<dbReference type="GO" id="GO:0006083">
    <property type="term" value="P:acetate metabolic process"/>
    <property type="evidence" value="ECO:0007669"/>
    <property type="project" value="InterPro"/>
</dbReference>
<dbReference type="EMBL" id="CP063362">
    <property type="protein sequence ID" value="QRG08615.1"/>
    <property type="molecule type" value="Genomic_DNA"/>
</dbReference>
<dbReference type="Proteomes" id="UP000596427">
    <property type="component" value="Chromosome"/>
</dbReference>
<proteinExistence type="inferred from homology"/>
<dbReference type="PANTHER" id="PTHR21432:SF20">
    <property type="entry name" value="ACETYL-COA HYDROLASE"/>
    <property type="match status" value="1"/>
</dbReference>
<dbReference type="GO" id="GO:0008775">
    <property type="term" value="F:acetate CoA-transferase activity"/>
    <property type="evidence" value="ECO:0007669"/>
    <property type="project" value="InterPro"/>
</dbReference>
<dbReference type="InterPro" id="IPR046433">
    <property type="entry name" value="ActCoA_hydro"/>
</dbReference>
<reference evidence="5 6" key="1">
    <citation type="submission" date="2020-10" db="EMBL/GenBank/DDBJ databases">
        <title>Degradation of 1,4-Dioxane by Xanthobacter sp. YN2, via a Novel Group-2 Soluble Di-Iron Monooxygenase.</title>
        <authorList>
            <person name="Ma F."/>
            <person name="Wang Y."/>
            <person name="Yang J."/>
            <person name="Guo H."/>
            <person name="Su D."/>
            <person name="Yu L."/>
        </authorList>
    </citation>
    <scope>NUCLEOTIDE SEQUENCE [LARGE SCALE GENOMIC DNA]</scope>
    <source>
        <strain evidence="5 6">YN2</strain>
    </source>
</reference>
<keyword evidence="5" id="KW-0378">Hydrolase</keyword>
<dbReference type="Pfam" id="PF02550">
    <property type="entry name" value="AcetylCoA_hydro"/>
    <property type="match status" value="1"/>
</dbReference>
<keyword evidence="6" id="KW-1185">Reference proteome</keyword>
<evidence type="ECO:0000313" key="5">
    <source>
        <dbReference type="EMBL" id="QRG08615.1"/>
    </source>
</evidence>
<protein>
    <submittedName>
        <fullName evidence="5">Acetyl-CoA hydrolase/transferase family protein</fullName>
    </submittedName>
</protein>
<dbReference type="InterPro" id="IPR003702">
    <property type="entry name" value="ActCoA_hydro_N"/>
</dbReference>
<evidence type="ECO:0000256" key="1">
    <source>
        <dbReference type="ARBA" id="ARBA00009632"/>
    </source>
</evidence>
<feature type="domain" description="Acetyl-CoA hydrolase/transferase N-terminal" evidence="3">
    <location>
        <begin position="93"/>
        <end position="188"/>
    </location>
</feature>
<dbReference type="Pfam" id="PF13336">
    <property type="entry name" value="AcetylCoA_hyd_C"/>
    <property type="match status" value="1"/>
</dbReference>
<dbReference type="AlphaFoldDB" id="A0A974PT51"/>
<organism evidence="5 6">
    <name type="scientific">Xanthobacter dioxanivorans</name>
    <dbReference type="NCBI Taxonomy" id="2528964"/>
    <lineage>
        <taxon>Bacteria</taxon>
        <taxon>Pseudomonadati</taxon>
        <taxon>Pseudomonadota</taxon>
        <taxon>Alphaproteobacteria</taxon>
        <taxon>Hyphomicrobiales</taxon>
        <taxon>Xanthobacteraceae</taxon>
        <taxon>Xanthobacter</taxon>
    </lineage>
</organism>
<dbReference type="InterPro" id="IPR026888">
    <property type="entry name" value="AcetylCoA_hyd_C"/>
</dbReference>
<dbReference type="RefSeq" id="WP_203195525.1">
    <property type="nucleotide sequence ID" value="NZ_CP063362.1"/>
</dbReference>
<dbReference type="Gene3D" id="3.30.750.70">
    <property type="entry name" value="4-hydroxybutyrate coenzyme like domains"/>
    <property type="match status" value="1"/>
</dbReference>
<evidence type="ECO:0000259" key="4">
    <source>
        <dbReference type="Pfam" id="PF13336"/>
    </source>
</evidence>
<dbReference type="PANTHER" id="PTHR21432">
    <property type="entry name" value="ACETYL-COA HYDROLASE-RELATED"/>
    <property type="match status" value="1"/>
</dbReference>